<dbReference type="EMBL" id="JAHVHU010000008">
    <property type="protein sequence ID" value="MBY5958454.1"/>
    <property type="molecule type" value="Genomic_DNA"/>
</dbReference>
<dbReference type="SUPFAM" id="SSF53187">
    <property type="entry name" value="Zn-dependent exopeptidases"/>
    <property type="match status" value="1"/>
</dbReference>
<evidence type="ECO:0000256" key="2">
    <source>
        <dbReference type="ARBA" id="ARBA00005988"/>
    </source>
</evidence>
<evidence type="ECO:0000256" key="3">
    <source>
        <dbReference type="ARBA" id="ARBA00022670"/>
    </source>
</evidence>
<dbReference type="PROSITE" id="PS52035">
    <property type="entry name" value="PEPTIDASE_M14"/>
    <property type="match status" value="1"/>
</dbReference>
<dbReference type="Gene3D" id="3.40.630.10">
    <property type="entry name" value="Zn peptidases"/>
    <property type="match status" value="1"/>
</dbReference>
<dbReference type="InterPro" id="IPR029062">
    <property type="entry name" value="Class_I_gatase-like"/>
</dbReference>
<evidence type="ECO:0000313" key="9">
    <source>
        <dbReference type="EMBL" id="MBY5958454.1"/>
    </source>
</evidence>
<name>A0A953LD42_9BACT</name>
<sequence>MKITSSIITFARFFFIVSAVLLSYSVKSQKDLSYFLPDVQTLNPEITTPEEFLGFQIGEWHVTHTQQVYYMKKLAEESDRIQFHSMGKSHEDRPLVHLYISRPDNLQRLEEIRQNQLNWSDPMSDQTAPQEELPLVVWQGYSIHGNEASGSNAALLVAYYLAASDNPEILKILDNTVIIFYPSFNPDGMQRFSSWVNMNKSKTLNPDNQDREYDEVWPGGRTNHYGFDLNRDWLPVQQPESQVKIKLYQMWRPNILTDHHEMGTNSTFFFQPGIPSRTNPLTPQINQDLTEEIGTFHAAALDSMGSLYYSKESFDDFYYGKGSTYPDIQGSIGILFEQGSSRGHIQHSDHGILTFPFTIRNQFVTSLSTLQAGLSLKNDLQKYQRDFFHSQDYSGSEGYVFGHKSYPHKTQELAKILQLHDINIFRLTKELTHGDHSYSADDAYYVPLDQRQKQLIRTIFETNTTFQDSLFYDVSAWTLPLAFDLPYDLVQEPSSLEKVLQPVSGEKATFTTSTYAYILPWEHYLAPRVLYQLLDEGIRAFVGTQPFTYDGHHFNYGSVLIPIQNQDKETIESILKAAVEQEGVPVIGIPTGATGMVNLGSRNFAKVVKPKIGLIVGNGASAYSSGEVWHLLDTRYHIPVTRLDGEHFSSYNLDDYNVLVLTAGSIRGVSKEKLQQWISRGGTFIVQGSAGRWADRQFPGHFKYKKSVSIDTTSAGYDEMSDLYGARVTGGAIVKTKIDRSHPLNFGYLEDVLPLFKKGNHVFEVDPLAYKNPIVYADDPLWSGYLHESNIKLFSGSSAVQVAAIGSGRIINFADNPNFRAFWYGTNKLFANSIFFGRLISSRASN</sequence>
<feature type="active site" description="Proton donor/acceptor" evidence="7">
    <location>
        <position position="337"/>
    </location>
</feature>
<reference evidence="9" key="1">
    <citation type="submission" date="2021-06" db="EMBL/GenBank/DDBJ databases">
        <title>44 bacteria genomes isolated from Dapeng, Shenzhen.</title>
        <authorList>
            <person name="Zheng W."/>
            <person name="Yu S."/>
            <person name="Huang Y."/>
        </authorList>
    </citation>
    <scope>NUCLEOTIDE SEQUENCE</scope>
    <source>
        <strain evidence="9">DP5N28-2</strain>
    </source>
</reference>
<dbReference type="Pfam" id="PF00246">
    <property type="entry name" value="Peptidase_M14"/>
    <property type="match status" value="1"/>
</dbReference>
<dbReference type="GO" id="GO:0008270">
    <property type="term" value="F:zinc ion binding"/>
    <property type="evidence" value="ECO:0007669"/>
    <property type="project" value="InterPro"/>
</dbReference>
<evidence type="ECO:0000256" key="1">
    <source>
        <dbReference type="ARBA" id="ARBA00001947"/>
    </source>
</evidence>
<evidence type="ECO:0000256" key="6">
    <source>
        <dbReference type="ARBA" id="ARBA00023049"/>
    </source>
</evidence>
<protein>
    <submittedName>
        <fullName evidence="9">Zinc carboxypeptidase</fullName>
    </submittedName>
</protein>
<evidence type="ECO:0000256" key="7">
    <source>
        <dbReference type="PROSITE-ProRule" id="PRU01379"/>
    </source>
</evidence>
<dbReference type="AlphaFoldDB" id="A0A953LD42"/>
<comment type="cofactor">
    <cofactor evidence="1">
        <name>Zn(2+)</name>
        <dbReference type="ChEBI" id="CHEBI:29105"/>
    </cofactor>
</comment>
<dbReference type="PANTHER" id="PTHR11705">
    <property type="entry name" value="PROTEASE FAMILY M14 CARBOXYPEPTIDASE A,B"/>
    <property type="match status" value="1"/>
</dbReference>
<keyword evidence="5" id="KW-0862">Zinc</keyword>
<dbReference type="GO" id="GO:0004181">
    <property type="term" value="F:metallocarboxypeptidase activity"/>
    <property type="evidence" value="ECO:0007669"/>
    <property type="project" value="InterPro"/>
</dbReference>
<dbReference type="SMART" id="SM00631">
    <property type="entry name" value="Zn_pept"/>
    <property type="match status" value="1"/>
</dbReference>
<evidence type="ECO:0000256" key="5">
    <source>
        <dbReference type="ARBA" id="ARBA00022833"/>
    </source>
</evidence>
<keyword evidence="6" id="KW-0482">Metalloprotease</keyword>
<gene>
    <name evidence="9" type="ORF">KUV50_09945</name>
</gene>
<keyword evidence="3" id="KW-0645">Protease</keyword>
<evidence type="ECO:0000259" key="8">
    <source>
        <dbReference type="PROSITE" id="PS52035"/>
    </source>
</evidence>
<keyword evidence="9" id="KW-0121">Carboxypeptidase</keyword>
<dbReference type="GO" id="GO:0006508">
    <property type="term" value="P:proteolysis"/>
    <property type="evidence" value="ECO:0007669"/>
    <property type="project" value="UniProtKB-KW"/>
</dbReference>
<proteinExistence type="inferred from homology"/>
<dbReference type="SUPFAM" id="SSF52317">
    <property type="entry name" value="Class I glutamine amidotransferase-like"/>
    <property type="match status" value="1"/>
</dbReference>
<dbReference type="GO" id="GO:0005615">
    <property type="term" value="C:extracellular space"/>
    <property type="evidence" value="ECO:0007669"/>
    <property type="project" value="TreeGrafter"/>
</dbReference>
<organism evidence="9 10">
    <name type="scientific">Membranihabitans marinus</name>
    <dbReference type="NCBI Taxonomy" id="1227546"/>
    <lineage>
        <taxon>Bacteria</taxon>
        <taxon>Pseudomonadati</taxon>
        <taxon>Bacteroidota</taxon>
        <taxon>Saprospiria</taxon>
        <taxon>Saprospirales</taxon>
        <taxon>Saprospiraceae</taxon>
        <taxon>Membranihabitans</taxon>
    </lineage>
</organism>
<comment type="similarity">
    <text evidence="2 7">Belongs to the peptidase M14 family.</text>
</comment>
<keyword evidence="4" id="KW-0378">Hydrolase</keyword>
<comment type="caution">
    <text evidence="9">The sequence shown here is derived from an EMBL/GenBank/DDBJ whole genome shotgun (WGS) entry which is preliminary data.</text>
</comment>
<evidence type="ECO:0000256" key="4">
    <source>
        <dbReference type="ARBA" id="ARBA00022801"/>
    </source>
</evidence>
<dbReference type="RefSeq" id="WP_222579989.1">
    <property type="nucleotide sequence ID" value="NZ_JAHVHU010000008.1"/>
</dbReference>
<feature type="domain" description="Peptidase M14" evidence="8">
    <location>
        <begin position="60"/>
        <end position="363"/>
    </location>
</feature>
<keyword evidence="10" id="KW-1185">Reference proteome</keyword>
<evidence type="ECO:0000313" key="10">
    <source>
        <dbReference type="Proteomes" id="UP000753961"/>
    </source>
</evidence>
<dbReference type="CDD" id="cd06238">
    <property type="entry name" value="M14-like"/>
    <property type="match status" value="1"/>
</dbReference>
<dbReference type="PANTHER" id="PTHR11705:SF143">
    <property type="entry name" value="SLL0236 PROTEIN"/>
    <property type="match status" value="1"/>
</dbReference>
<dbReference type="InterPro" id="IPR000834">
    <property type="entry name" value="Peptidase_M14"/>
</dbReference>
<dbReference type="Proteomes" id="UP000753961">
    <property type="component" value="Unassembled WGS sequence"/>
</dbReference>
<accession>A0A953LD42</accession>